<comment type="caution">
    <text evidence="5">The sequence shown here is derived from an EMBL/GenBank/DDBJ whole genome shotgun (WGS) entry which is preliminary data.</text>
</comment>
<dbReference type="PANTHER" id="PTHR45753:SF6">
    <property type="entry name" value="ASPARTATE CARBAMOYLTRANSFERASE"/>
    <property type="match status" value="1"/>
</dbReference>
<dbReference type="STRING" id="1802270.A3C07_04540"/>
<evidence type="ECO:0000259" key="4">
    <source>
        <dbReference type="Pfam" id="PF02729"/>
    </source>
</evidence>
<dbReference type="SUPFAM" id="SSF53671">
    <property type="entry name" value="Aspartate/ornithine carbamoyltransferase"/>
    <property type="match status" value="1"/>
</dbReference>
<protein>
    <submittedName>
        <fullName evidence="5">Uncharacterized protein</fullName>
    </submittedName>
</protein>
<dbReference type="PANTHER" id="PTHR45753">
    <property type="entry name" value="ORNITHINE CARBAMOYLTRANSFERASE, MITOCHONDRIAL"/>
    <property type="match status" value="1"/>
</dbReference>
<gene>
    <name evidence="5" type="ORF">A3C07_04540</name>
</gene>
<comment type="similarity">
    <text evidence="2">Belongs to the aspartate/ornithine carbamoyltransferase superfamily.</text>
</comment>
<accession>A0A1G2KIA0</accession>
<dbReference type="Proteomes" id="UP000179023">
    <property type="component" value="Unassembled WGS sequence"/>
</dbReference>
<dbReference type="GO" id="GO:0006520">
    <property type="term" value="P:amino acid metabolic process"/>
    <property type="evidence" value="ECO:0007669"/>
    <property type="project" value="InterPro"/>
</dbReference>
<dbReference type="AlphaFoldDB" id="A0A1G2KIA0"/>
<dbReference type="GO" id="GO:0016743">
    <property type="term" value="F:carboxyl- or carbamoyltransferase activity"/>
    <property type="evidence" value="ECO:0007669"/>
    <property type="project" value="InterPro"/>
</dbReference>
<evidence type="ECO:0000313" key="6">
    <source>
        <dbReference type="Proteomes" id="UP000179023"/>
    </source>
</evidence>
<keyword evidence="1 2" id="KW-0808">Transferase</keyword>
<dbReference type="InterPro" id="IPR036901">
    <property type="entry name" value="Asp/Orn_carbamoylTrfase_sf"/>
</dbReference>
<dbReference type="InterPro" id="IPR006132">
    <property type="entry name" value="Asp/Orn_carbamoyltranf_P-bd"/>
</dbReference>
<name>A0A1G2KIA0_9BACT</name>
<dbReference type="Pfam" id="PF02729">
    <property type="entry name" value="OTCace_N"/>
    <property type="match status" value="1"/>
</dbReference>
<dbReference type="PRINTS" id="PR00100">
    <property type="entry name" value="AOTCASE"/>
</dbReference>
<dbReference type="Gene3D" id="3.40.50.1370">
    <property type="entry name" value="Aspartate/ornithine carbamoyltransferase"/>
    <property type="match status" value="2"/>
</dbReference>
<dbReference type="Pfam" id="PF00185">
    <property type="entry name" value="OTCace"/>
    <property type="match status" value="1"/>
</dbReference>
<feature type="domain" description="Aspartate/ornithine carbamoyltransferase Asp/Orn-binding" evidence="3">
    <location>
        <begin position="176"/>
        <end position="337"/>
    </location>
</feature>
<dbReference type="EMBL" id="MHQI01000046">
    <property type="protein sequence ID" value="OGZ99182.1"/>
    <property type="molecule type" value="Genomic_DNA"/>
</dbReference>
<dbReference type="GO" id="GO:0016597">
    <property type="term" value="F:amino acid binding"/>
    <property type="evidence" value="ECO:0007669"/>
    <property type="project" value="InterPro"/>
</dbReference>
<organism evidence="5 6">
    <name type="scientific">Candidatus Sungbacteria bacterium RIFCSPHIGHO2_02_FULL_47_11</name>
    <dbReference type="NCBI Taxonomy" id="1802270"/>
    <lineage>
        <taxon>Bacteria</taxon>
        <taxon>Candidatus Sungiibacteriota</taxon>
    </lineage>
</organism>
<dbReference type="InterPro" id="IPR006130">
    <property type="entry name" value="Asp/Orn_carbamoylTrfase"/>
</dbReference>
<evidence type="ECO:0000313" key="5">
    <source>
        <dbReference type="EMBL" id="OGZ99182.1"/>
    </source>
</evidence>
<sequence>MIPSLNLYRGKHLLSAKSFGMKDYEAIFRATERMQQQCLNSRNRRALRRMLVRDGEPLEFELHTDASTRTVTSFRVAIRNLGGHATWMPIGFSGRAKGESSWSMARIIGPHCACIIVRDDTDSNAALEWADGIEHDGLETRIINAGCGTGEHPTQTLIDFYPLWKFRKKDLSAGTLTIAMVGDLSGSRTMHSFLHGIQRFGGTVFLIGPEEERVPQDIISELDNRKLTLNRVTKMRDLLDIAPQVDFWYWTRWQGNLRPDTPPDVKLKQEQTYAKEFGVTEQLRKRMNPDARVLHPLPFGLEYQFENRRGPDLFDPDRFIHVWQARMGVPIRMALLEKLFAKQ</sequence>
<feature type="domain" description="Aspartate/ornithine carbamoyltransferase carbamoyl-P binding" evidence="4">
    <location>
        <begin position="11"/>
        <end position="163"/>
    </location>
</feature>
<proteinExistence type="inferred from homology"/>
<dbReference type="PRINTS" id="PR00101">
    <property type="entry name" value="ATCASE"/>
</dbReference>
<evidence type="ECO:0000256" key="2">
    <source>
        <dbReference type="RuleBase" id="RU003634"/>
    </source>
</evidence>
<dbReference type="GO" id="GO:0005829">
    <property type="term" value="C:cytosol"/>
    <property type="evidence" value="ECO:0007669"/>
    <property type="project" value="TreeGrafter"/>
</dbReference>
<reference evidence="5 6" key="1">
    <citation type="journal article" date="2016" name="Nat. Commun.">
        <title>Thousands of microbial genomes shed light on interconnected biogeochemical processes in an aquifer system.</title>
        <authorList>
            <person name="Anantharaman K."/>
            <person name="Brown C.T."/>
            <person name="Hug L.A."/>
            <person name="Sharon I."/>
            <person name="Castelle C.J."/>
            <person name="Probst A.J."/>
            <person name="Thomas B.C."/>
            <person name="Singh A."/>
            <person name="Wilkins M.J."/>
            <person name="Karaoz U."/>
            <person name="Brodie E.L."/>
            <person name="Williams K.H."/>
            <person name="Hubbard S.S."/>
            <person name="Banfield J.F."/>
        </authorList>
    </citation>
    <scope>NUCLEOTIDE SEQUENCE [LARGE SCALE GENOMIC DNA]</scope>
</reference>
<evidence type="ECO:0000256" key="1">
    <source>
        <dbReference type="ARBA" id="ARBA00022679"/>
    </source>
</evidence>
<evidence type="ECO:0000259" key="3">
    <source>
        <dbReference type="Pfam" id="PF00185"/>
    </source>
</evidence>
<dbReference type="GO" id="GO:0044205">
    <property type="term" value="P:'de novo' UMP biosynthetic process"/>
    <property type="evidence" value="ECO:0007669"/>
    <property type="project" value="UniProtKB-UniPathway"/>
</dbReference>
<dbReference type="UniPathway" id="UPA00070">
    <property type="reaction ID" value="UER00116"/>
</dbReference>
<dbReference type="InterPro" id="IPR006131">
    <property type="entry name" value="Asp_carbamoyltransf_Asp/Orn-bd"/>
</dbReference>